<dbReference type="GO" id="GO:0009401">
    <property type="term" value="P:phosphoenolpyruvate-dependent sugar phosphotransferase system"/>
    <property type="evidence" value="ECO:0007669"/>
    <property type="project" value="InterPro"/>
</dbReference>
<keyword evidence="4" id="KW-0010">Activator</keyword>
<dbReference type="Proteomes" id="UP000245921">
    <property type="component" value="Unassembled WGS sequence"/>
</dbReference>
<protein>
    <submittedName>
        <fullName evidence="9">BglG family transcriptional antiterminator</fullName>
    </submittedName>
</protein>
<evidence type="ECO:0000256" key="4">
    <source>
        <dbReference type="ARBA" id="ARBA00023159"/>
    </source>
</evidence>
<reference evidence="9 10" key="1">
    <citation type="submission" date="2018-05" db="EMBL/GenBank/DDBJ databases">
        <title>Genomic Encyclopedia of Type Strains, Phase IV (KMG-IV): sequencing the most valuable type-strain genomes for metagenomic binning, comparative biology and taxonomic classification.</title>
        <authorList>
            <person name="Goeker M."/>
        </authorList>
    </citation>
    <scope>NUCLEOTIDE SEQUENCE [LARGE SCALE GENOMIC DNA]</scope>
    <source>
        <strain evidence="9 10">DSM 24906</strain>
    </source>
</reference>
<evidence type="ECO:0000256" key="5">
    <source>
        <dbReference type="ARBA" id="ARBA00023163"/>
    </source>
</evidence>
<proteinExistence type="predicted"/>
<dbReference type="EMBL" id="QGGI01000018">
    <property type="protein sequence ID" value="PWJ88526.1"/>
    <property type="molecule type" value="Genomic_DNA"/>
</dbReference>
<dbReference type="InterPro" id="IPR036388">
    <property type="entry name" value="WH-like_DNA-bd_sf"/>
</dbReference>
<accession>A0AA45C5C8</accession>
<keyword evidence="1" id="KW-0808">Transferase</keyword>
<dbReference type="SUPFAM" id="SSF52794">
    <property type="entry name" value="PTS system IIB component-like"/>
    <property type="match status" value="1"/>
</dbReference>
<name>A0AA45C5C8_9BACT</name>
<dbReference type="Gene3D" id="3.40.930.10">
    <property type="entry name" value="Mannitol-specific EII, Chain A"/>
    <property type="match status" value="1"/>
</dbReference>
<dbReference type="InterPro" id="IPR013196">
    <property type="entry name" value="HTH_11"/>
</dbReference>
<dbReference type="SUPFAM" id="SSF63520">
    <property type="entry name" value="PTS-regulatory domain, PRD"/>
    <property type="match status" value="2"/>
</dbReference>
<evidence type="ECO:0000313" key="9">
    <source>
        <dbReference type="EMBL" id="PWJ88526.1"/>
    </source>
</evidence>
<dbReference type="AlphaFoldDB" id="A0AA45C5C8"/>
<dbReference type="GO" id="GO:0008982">
    <property type="term" value="F:protein-N(PI)-phosphohistidine-sugar phosphotransferase activity"/>
    <property type="evidence" value="ECO:0007669"/>
    <property type="project" value="InterPro"/>
</dbReference>
<dbReference type="Gene3D" id="1.10.10.10">
    <property type="entry name" value="Winged helix-like DNA-binding domain superfamily/Winged helix DNA-binding domain"/>
    <property type="match status" value="2"/>
</dbReference>
<dbReference type="PROSITE" id="PS51372">
    <property type="entry name" value="PRD_2"/>
    <property type="match status" value="2"/>
</dbReference>
<dbReference type="Pfam" id="PF00874">
    <property type="entry name" value="PRD"/>
    <property type="match status" value="2"/>
</dbReference>
<feature type="domain" description="PTS EIIA type-2" evidence="6">
    <location>
        <begin position="571"/>
        <end position="713"/>
    </location>
</feature>
<evidence type="ECO:0000259" key="8">
    <source>
        <dbReference type="PROSITE" id="PS51372"/>
    </source>
</evidence>
<feature type="domain" description="PTS EIIB type-2" evidence="7">
    <location>
        <begin position="422"/>
        <end position="514"/>
    </location>
</feature>
<keyword evidence="10" id="KW-1185">Reference proteome</keyword>
<dbReference type="InterPro" id="IPR036095">
    <property type="entry name" value="PTS_EIIB-like_sf"/>
</dbReference>
<dbReference type="Pfam" id="PF02302">
    <property type="entry name" value="PTS_IIB"/>
    <property type="match status" value="1"/>
</dbReference>
<dbReference type="RefSeq" id="WP_109605895.1">
    <property type="nucleotide sequence ID" value="NZ_QGGI01000018.1"/>
</dbReference>
<comment type="caution">
    <text evidence="9">The sequence shown here is derived from an EMBL/GenBank/DDBJ whole genome shotgun (WGS) entry which is preliminary data.</text>
</comment>
<keyword evidence="2" id="KW-0677">Repeat</keyword>
<dbReference type="InterPro" id="IPR036390">
    <property type="entry name" value="WH_DNA-bd_sf"/>
</dbReference>
<feature type="domain" description="PRD" evidence="8">
    <location>
        <begin position="201"/>
        <end position="306"/>
    </location>
</feature>
<dbReference type="InterPro" id="IPR003501">
    <property type="entry name" value="PTS_EIIB_2/3"/>
</dbReference>
<feature type="domain" description="PRD" evidence="8">
    <location>
        <begin position="310"/>
        <end position="417"/>
    </location>
</feature>
<dbReference type="SUPFAM" id="SSF46785">
    <property type="entry name" value="Winged helix' DNA-binding domain"/>
    <property type="match status" value="1"/>
</dbReference>
<evidence type="ECO:0000259" key="7">
    <source>
        <dbReference type="PROSITE" id="PS51099"/>
    </source>
</evidence>
<dbReference type="PANTHER" id="PTHR30185">
    <property type="entry name" value="CRYPTIC BETA-GLUCOSIDE BGL OPERON ANTITERMINATOR"/>
    <property type="match status" value="1"/>
</dbReference>
<sequence>MIIKKRVYDIIEFLFDKEEYTTIKEISEHFKISMRTVRYDIEKAEELAKKYDFKIYSKPGSGIKIISENDTKEKFLNRKEEKEEDTLYFSKEDRKQIILFKLFQSSEPINISDLEEELLISSFTIKKDLKEIEKWLNKRNLKLIRRRNFGIKIKGKEVDIRHGITSLLDETSSEGDLLSFLNKIQSKKFDENNFFNEFDKLIGNIDMFKIEKNIKKMQKDLNFKMVDSDYAALMIHIALAIMRIKEGKDIIIDENQLKNLIKEKEFNIARILAKNLEYDFNINIPESEIGFITFHLLGSKKREIKKTYISDYDNTRIMAEQMCKIIDDYFKIDLINDQELINGLSLHLDAAINRVKYNLPLNNPLLDEIKTKYEEIYKASEIASKVIFTNFENEIADDEIGYIALHFGAAIERNYTYNFDKLKVLLVCSSGIGTTNILKSRIKNIFGEDIEVLDTISYVDIPNYFLKDVDIDLIITTISIEEENIKILKVNPLLPEKEIIEIKNILNKRKRVLKNKNDFNKIDSKKIINIIKKYFNIDKDLEKNIKKDIDNEINKKKILKNEKNLNFGLEHYISLDTIKITNKILSWEQSIKYAGEILLKNDKINKEYIQKSIDIIKEKGPYSVISPGIALIHASPQDGVLETGFSFLISRQGVKFNSKYDPVYFLIMLAAKDKISHLEALGDLIKSMNDDDFIKKLLNSKNKNDVYNYIMRHKNDLL</sequence>
<dbReference type="CDD" id="cd00211">
    <property type="entry name" value="PTS_IIA_fru"/>
    <property type="match status" value="1"/>
</dbReference>
<dbReference type="PROSITE" id="PS51099">
    <property type="entry name" value="PTS_EIIB_TYPE_2"/>
    <property type="match status" value="1"/>
</dbReference>
<dbReference type="Gene3D" id="3.40.50.2300">
    <property type="match status" value="1"/>
</dbReference>
<dbReference type="InterPro" id="IPR011608">
    <property type="entry name" value="PRD"/>
</dbReference>
<dbReference type="InterPro" id="IPR007737">
    <property type="entry name" value="Mga_HTH"/>
</dbReference>
<organism evidence="9 10">
    <name type="scientific">Oceanotoga teriensis</name>
    <dbReference type="NCBI Taxonomy" id="515440"/>
    <lineage>
        <taxon>Bacteria</taxon>
        <taxon>Thermotogati</taxon>
        <taxon>Thermotogota</taxon>
        <taxon>Thermotogae</taxon>
        <taxon>Petrotogales</taxon>
        <taxon>Petrotogaceae</taxon>
        <taxon>Oceanotoga</taxon>
    </lineage>
</organism>
<evidence type="ECO:0000256" key="3">
    <source>
        <dbReference type="ARBA" id="ARBA00023015"/>
    </source>
</evidence>
<evidence type="ECO:0000313" key="10">
    <source>
        <dbReference type="Proteomes" id="UP000245921"/>
    </source>
</evidence>
<dbReference type="Pfam" id="PF08279">
    <property type="entry name" value="HTH_11"/>
    <property type="match status" value="1"/>
</dbReference>
<dbReference type="Pfam" id="PF00359">
    <property type="entry name" value="PTS_EIIA_2"/>
    <property type="match status" value="1"/>
</dbReference>
<dbReference type="GO" id="GO:0006355">
    <property type="term" value="P:regulation of DNA-templated transcription"/>
    <property type="evidence" value="ECO:0007669"/>
    <property type="project" value="InterPro"/>
</dbReference>
<evidence type="ECO:0000256" key="2">
    <source>
        <dbReference type="ARBA" id="ARBA00022737"/>
    </source>
</evidence>
<dbReference type="PROSITE" id="PS51094">
    <property type="entry name" value="PTS_EIIA_TYPE_2"/>
    <property type="match status" value="1"/>
</dbReference>
<evidence type="ECO:0000256" key="1">
    <source>
        <dbReference type="ARBA" id="ARBA00022679"/>
    </source>
</evidence>
<dbReference type="InterPro" id="IPR002178">
    <property type="entry name" value="PTS_EIIA_type-2_dom"/>
</dbReference>
<dbReference type="InterPro" id="IPR050661">
    <property type="entry name" value="BglG_antiterminators"/>
</dbReference>
<keyword evidence="3" id="KW-0805">Transcription regulation</keyword>
<dbReference type="InterPro" id="IPR016152">
    <property type="entry name" value="PTrfase/Anion_transptr"/>
</dbReference>
<dbReference type="InterPro" id="IPR013011">
    <property type="entry name" value="PTS_EIIB_2"/>
</dbReference>
<dbReference type="CDD" id="cd05568">
    <property type="entry name" value="PTS_IIB_bgl_like"/>
    <property type="match status" value="1"/>
</dbReference>
<dbReference type="SUPFAM" id="SSF55804">
    <property type="entry name" value="Phoshotransferase/anion transport protein"/>
    <property type="match status" value="1"/>
</dbReference>
<dbReference type="Pfam" id="PF05043">
    <property type="entry name" value="Mga"/>
    <property type="match status" value="1"/>
</dbReference>
<dbReference type="Gene3D" id="1.10.1790.10">
    <property type="entry name" value="PRD domain"/>
    <property type="match status" value="2"/>
</dbReference>
<gene>
    <name evidence="9" type="ORF">C7380_11838</name>
</gene>
<keyword evidence="5" id="KW-0804">Transcription</keyword>
<evidence type="ECO:0000259" key="6">
    <source>
        <dbReference type="PROSITE" id="PS51094"/>
    </source>
</evidence>
<dbReference type="PANTHER" id="PTHR30185:SF18">
    <property type="entry name" value="TRANSCRIPTIONAL REGULATOR MTLR"/>
    <property type="match status" value="1"/>
</dbReference>
<dbReference type="InterPro" id="IPR036634">
    <property type="entry name" value="PRD_sf"/>
</dbReference>